<protein>
    <submittedName>
        <fullName evidence="1">Uncharacterized protein</fullName>
    </submittedName>
</protein>
<reference evidence="1 2" key="1">
    <citation type="journal article" date="2014" name="Int. J. Syst. Evol. Microbiol.">
        <title>Complete genome sequence of Corynebacterium casei LMG S-19264T (=DSM 44701T), isolated from a smear-ripened cheese.</title>
        <authorList>
            <consortium name="US DOE Joint Genome Institute (JGI-PGF)"/>
            <person name="Walter F."/>
            <person name="Albersmeier A."/>
            <person name="Kalinowski J."/>
            <person name="Ruckert C."/>
        </authorList>
    </citation>
    <scope>NUCLEOTIDE SEQUENCE [LARGE SCALE GENOMIC DNA]</scope>
    <source>
        <strain evidence="1 2">CGMCC 4.7206</strain>
    </source>
</reference>
<dbReference type="Proteomes" id="UP000597989">
    <property type="component" value="Unassembled WGS sequence"/>
</dbReference>
<name>A0A917JQG2_9PSEU</name>
<evidence type="ECO:0000313" key="1">
    <source>
        <dbReference type="EMBL" id="GGI76735.1"/>
    </source>
</evidence>
<dbReference type="Pfam" id="PF19760">
    <property type="entry name" value="DUF6247"/>
    <property type="match status" value="1"/>
</dbReference>
<gene>
    <name evidence="1" type="ORF">GCM10011581_12320</name>
</gene>
<dbReference type="RefSeq" id="WP_188986237.1">
    <property type="nucleotide sequence ID" value="NZ_BMMT01000002.1"/>
</dbReference>
<dbReference type="InterPro" id="IPR046214">
    <property type="entry name" value="DUF6247"/>
</dbReference>
<proteinExistence type="predicted"/>
<dbReference type="EMBL" id="BMMT01000002">
    <property type="protein sequence ID" value="GGI76735.1"/>
    <property type="molecule type" value="Genomic_DNA"/>
</dbReference>
<accession>A0A917JQG2</accession>
<evidence type="ECO:0000313" key="2">
    <source>
        <dbReference type="Proteomes" id="UP000597989"/>
    </source>
</evidence>
<dbReference type="AlphaFoldDB" id="A0A917JQG2"/>
<organism evidence="1 2">
    <name type="scientific">Saccharopolyspora thermophila</name>
    <dbReference type="NCBI Taxonomy" id="89367"/>
    <lineage>
        <taxon>Bacteria</taxon>
        <taxon>Bacillati</taxon>
        <taxon>Actinomycetota</taxon>
        <taxon>Actinomycetes</taxon>
        <taxon>Pseudonocardiales</taxon>
        <taxon>Pseudonocardiaceae</taxon>
        <taxon>Saccharopolyspora</taxon>
    </lineage>
</organism>
<comment type="caution">
    <text evidence="1">The sequence shown here is derived from an EMBL/GenBank/DDBJ whole genome shotgun (WGS) entry which is preliminary data.</text>
</comment>
<sequence>MAAPYPASSTNPVPPPADAATIRACLTPRVAAEFDAEWELALDRAKSSHDLTEVFELLHKWRHLAHAEQLSPGTYFSLLAKTEQITSTGQNPAAASLEDMQALIRRRLGR</sequence>